<sequence length="743" mass="84287">MSSSSMMRAMVLLLCVLIYNSNFAEATSHAATLNGEGITRLLNSKADPCANFYQHVCSNSRRNSSRFELSPLSGSFQARWLEVQKDISSLLEMPDNVGSRNAEKVRIAYNSCMKEDCARDVDSLKDLLSDYGISDWPTRSGSTEEVYEGGDGMTLPELEAFFHYDVVQDKQDKSRRMLSVYRASLPVLYGSVLASNKDPEDGKPQSLERERAPQSRENQGEPTEGIQEAARNGLNSSGSNAGNENESTGQEFRSSERRVVQEYEVYVKSVVKSMNRLSSIESTELAKEIIRFEAKLAEVARADTGAKRKTAIYTSLRRLNKEYPTISLSTYFLEKHLRKRGITLQYDTQIYIAEPAYVENVFALLRKTRRYQVKNYVGWRIIATLAPFVSPLRAHHQKFMAQYGFPEKRKQDICTESIAANESPMRHLVSKMYVERKFSPEAKNNVQLISELIRRKLMTSLSNVRWKSHHARKTALKAVTEMTMLIGYPDWMDNEDTLKGFMSDAGNFTEQSPFVRIYEAYRMAAFDDLMKKLSMPYSASNEWSGSPTDVTFGYDASSNVIYLPAGVLQPPLYSLNYLGAVNYGQVGFMIAREMARALHAPDIQSVGDKSACSKITLEEYYEINPLCRRVVHRDGDNFNSDGEPFLEDIEDSEDEFLNEIALTVAWKAFLNHSKHSRGDRNSDDIEEGNRQKKLFFISAGVFVCTMLTEYDLRQCETGGTTDCRINRLTKIPQFREAFQCNGV</sequence>
<keyword evidence="9" id="KW-0732">Signal</keyword>
<dbReference type="PANTHER" id="PTHR11733:SF167">
    <property type="entry name" value="FI17812P1-RELATED"/>
    <property type="match status" value="1"/>
</dbReference>
<evidence type="ECO:0000256" key="6">
    <source>
        <dbReference type="ARBA" id="ARBA00022833"/>
    </source>
</evidence>
<evidence type="ECO:0000256" key="5">
    <source>
        <dbReference type="ARBA" id="ARBA00022801"/>
    </source>
</evidence>
<name>A0A131YYN4_RHIAP</name>
<dbReference type="AlphaFoldDB" id="A0A131YYN4"/>
<feature type="compositionally biased region" description="Low complexity" evidence="8">
    <location>
        <begin position="232"/>
        <end position="249"/>
    </location>
</feature>
<comment type="similarity">
    <text evidence="2">Belongs to the peptidase M13 family.</text>
</comment>
<evidence type="ECO:0000256" key="2">
    <source>
        <dbReference type="ARBA" id="ARBA00007357"/>
    </source>
</evidence>
<feature type="domain" description="Peptidase M13 N-terminal" evidence="11">
    <location>
        <begin position="48"/>
        <end position="489"/>
    </location>
</feature>
<keyword evidence="7" id="KW-0482">Metalloprotease</keyword>
<keyword evidence="6" id="KW-0862">Zinc</keyword>
<dbReference type="SUPFAM" id="SSF55486">
    <property type="entry name" value="Metalloproteases ('zincins'), catalytic domain"/>
    <property type="match status" value="2"/>
</dbReference>
<dbReference type="Pfam" id="PF05649">
    <property type="entry name" value="Peptidase_M13_N"/>
    <property type="match status" value="1"/>
</dbReference>
<evidence type="ECO:0000256" key="4">
    <source>
        <dbReference type="ARBA" id="ARBA00022723"/>
    </source>
</evidence>
<dbReference type="InterPro" id="IPR018497">
    <property type="entry name" value="Peptidase_M13_C"/>
</dbReference>
<dbReference type="Gene3D" id="1.10.1380.10">
    <property type="entry name" value="Neutral endopeptidase , domain2"/>
    <property type="match status" value="1"/>
</dbReference>
<evidence type="ECO:0000313" key="12">
    <source>
        <dbReference type="EMBL" id="JAP83778.1"/>
    </source>
</evidence>
<keyword evidence="4" id="KW-0479">Metal-binding</keyword>
<feature type="domain" description="Peptidase M13 C-terminal" evidence="10">
    <location>
        <begin position="554"/>
        <end position="741"/>
    </location>
</feature>
<evidence type="ECO:0000256" key="9">
    <source>
        <dbReference type="SAM" id="SignalP"/>
    </source>
</evidence>
<organism evidence="12">
    <name type="scientific">Rhipicephalus appendiculatus</name>
    <name type="common">Brown ear tick</name>
    <dbReference type="NCBI Taxonomy" id="34631"/>
    <lineage>
        <taxon>Eukaryota</taxon>
        <taxon>Metazoa</taxon>
        <taxon>Ecdysozoa</taxon>
        <taxon>Arthropoda</taxon>
        <taxon>Chelicerata</taxon>
        <taxon>Arachnida</taxon>
        <taxon>Acari</taxon>
        <taxon>Parasitiformes</taxon>
        <taxon>Ixodida</taxon>
        <taxon>Ixodoidea</taxon>
        <taxon>Ixodidae</taxon>
        <taxon>Rhipicephalinae</taxon>
        <taxon>Rhipicephalus</taxon>
        <taxon>Rhipicephalus</taxon>
    </lineage>
</organism>
<dbReference type="GO" id="GO:0016485">
    <property type="term" value="P:protein processing"/>
    <property type="evidence" value="ECO:0007669"/>
    <property type="project" value="TreeGrafter"/>
</dbReference>
<proteinExistence type="inferred from homology"/>
<dbReference type="InterPro" id="IPR000718">
    <property type="entry name" value="Peptidase_M13"/>
</dbReference>
<evidence type="ECO:0000256" key="1">
    <source>
        <dbReference type="ARBA" id="ARBA00001947"/>
    </source>
</evidence>
<evidence type="ECO:0000256" key="7">
    <source>
        <dbReference type="ARBA" id="ARBA00023049"/>
    </source>
</evidence>
<protein>
    <submittedName>
        <fullName evidence="12">Gluzincin</fullName>
    </submittedName>
</protein>
<evidence type="ECO:0000259" key="11">
    <source>
        <dbReference type="Pfam" id="PF05649"/>
    </source>
</evidence>
<feature type="compositionally biased region" description="Basic and acidic residues" evidence="8">
    <location>
        <begin position="197"/>
        <end position="214"/>
    </location>
</feature>
<feature type="chain" id="PRO_5007286349" evidence="9">
    <location>
        <begin position="27"/>
        <end position="743"/>
    </location>
</feature>
<dbReference type="PROSITE" id="PS51885">
    <property type="entry name" value="NEPRILYSIN"/>
    <property type="match status" value="1"/>
</dbReference>
<evidence type="ECO:0000256" key="3">
    <source>
        <dbReference type="ARBA" id="ARBA00022670"/>
    </source>
</evidence>
<reference evidence="12" key="1">
    <citation type="journal article" date="2016" name="Ticks Tick Borne Dis.">
        <title>De novo assembly and annotation of the salivary gland transcriptome of Rhipicephalus appendiculatus male and female ticks during blood feeding.</title>
        <authorList>
            <person name="de Castro M.H."/>
            <person name="de Klerk D."/>
            <person name="Pienaar R."/>
            <person name="Latif A.A."/>
            <person name="Rees D.J."/>
            <person name="Mans B.J."/>
        </authorList>
    </citation>
    <scope>NUCLEOTIDE SEQUENCE</scope>
    <source>
        <tissue evidence="12">Salivary glands</tissue>
    </source>
</reference>
<feature type="region of interest" description="Disordered" evidence="8">
    <location>
        <begin position="193"/>
        <end position="255"/>
    </location>
</feature>
<dbReference type="CDD" id="cd08662">
    <property type="entry name" value="M13"/>
    <property type="match status" value="1"/>
</dbReference>
<evidence type="ECO:0000256" key="8">
    <source>
        <dbReference type="SAM" id="MobiDB-lite"/>
    </source>
</evidence>
<keyword evidence="5" id="KW-0378">Hydrolase</keyword>
<dbReference type="EMBL" id="GEDV01004779">
    <property type="protein sequence ID" value="JAP83778.1"/>
    <property type="molecule type" value="Transcribed_RNA"/>
</dbReference>
<dbReference type="InterPro" id="IPR042089">
    <property type="entry name" value="Peptidase_M13_dom_2"/>
</dbReference>
<evidence type="ECO:0000259" key="10">
    <source>
        <dbReference type="Pfam" id="PF01431"/>
    </source>
</evidence>
<dbReference type="PANTHER" id="PTHR11733">
    <property type="entry name" value="ZINC METALLOPROTEASE FAMILY M13 NEPRILYSIN-RELATED"/>
    <property type="match status" value="1"/>
</dbReference>
<comment type="cofactor">
    <cofactor evidence="1">
        <name>Zn(2+)</name>
        <dbReference type="ChEBI" id="CHEBI:29105"/>
    </cofactor>
</comment>
<keyword evidence="3" id="KW-0645">Protease</keyword>
<dbReference type="InterPro" id="IPR008753">
    <property type="entry name" value="Peptidase_M13_N"/>
</dbReference>
<accession>A0A131YYN4</accession>
<dbReference type="Pfam" id="PF01431">
    <property type="entry name" value="Peptidase_M13"/>
    <property type="match status" value="1"/>
</dbReference>
<dbReference type="GO" id="GO:0004222">
    <property type="term" value="F:metalloendopeptidase activity"/>
    <property type="evidence" value="ECO:0007669"/>
    <property type="project" value="InterPro"/>
</dbReference>
<dbReference type="GO" id="GO:0046872">
    <property type="term" value="F:metal ion binding"/>
    <property type="evidence" value="ECO:0007669"/>
    <property type="project" value="UniProtKB-KW"/>
</dbReference>
<feature type="signal peptide" evidence="9">
    <location>
        <begin position="1"/>
        <end position="26"/>
    </location>
</feature>
<dbReference type="GO" id="GO:0005886">
    <property type="term" value="C:plasma membrane"/>
    <property type="evidence" value="ECO:0007669"/>
    <property type="project" value="TreeGrafter"/>
</dbReference>